<dbReference type="InterPro" id="IPR050587">
    <property type="entry name" value="GNT1/Glycosyltrans_8"/>
</dbReference>
<dbReference type="InParanoid" id="A0A194X039"/>
<reference evidence="1 2" key="1">
    <citation type="submission" date="2015-10" db="EMBL/GenBank/DDBJ databases">
        <title>Full genome of DAOMC 229536 Phialocephala scopiformis, a fungal endophyte of spruce producing the potent anti-insectan compound rugulosin.</title>
        <authorList>
            <consortium name="DOE Joint Genome Institute"/>
            <person name="Walker A.K."/>
            <person name="Frasz S.L."/>
            <person name="Seifert K.A."/>
            <person name="Miller J.D."/>
            <person name="Mondo S.J."/>
            <person name="Labutti K."/>
            <person name="Lipzen A."/>
            <person name="Dockter R."/>
            <person name="Kennedy M."/>
            <person name="Grigoriev I.V."/>
            <person name="Spatafora J.W."/>
        </authorList>
    </citation>
    <scope>NUCLEOTIDE SEQUENCE [LARGE SCALE GENOMIC DNA]</scope>
    <source>
        <strain evidence="1 2">CBS 120377</strain>
    </source>
</reference>
<dbReference type="GeneID" id="28819384"/>
<dbReference type="PANTHER" id="PTHR11183">
    <property type="entry name" value="GLYCOGENIN SUBFAMILY MEMBER"/>
    <property type="match status" value="1"/>
</dbReference>
<dbReference type="Gene3D" id="3.90.550.10">
    <property type="entry name" value="Spore Coat Polysaccharide Biosynthesis Protein SpsA, Chain A"/>
    <property type="match status" value="1"/>
</dbReference>
<dbReference type="KEGG" id="psco:LY89DRAFT_591526"/>
<protein>
    <submittedName>
        <fullName evidence="1">Nucleotide-diphospho-sugar transferase</fullName>
    </submittedName>
</protein>
<dbReference type="SUPFAM" id="SSF53448">
    <property type="entry name" value="Nucleotide-diphospho-sugar transferases"/>
    <property type="match status" value="1"/>
</dbReference>
<organism evidence="1 2">
    <name type="scientific">Mollisia scopiformis</name>
    <name type="common">Conifer needle endophyte fungus</name>
    <name type="synonym">Phialocephala scopiformis</name>
    <dbReference type="NCBI Taxonomy" id="149040"/>
    <lineage>
        <taxon>Eukaryota</taxon>
        <taxon>Fungi</taxon>
        <taxon>Dikarya</taxon>
        <taxon>Ascomycota</taxon>
        <taxon>Pezizomycotina</taxon>
        <taxon>Leotiomycetes</taxon>
        <taxon>Helotiales</taxon>
        <taxon>Mollisiaceae</taxon>
        <taxon>Mollisia</taxon>
    </lineage>
</organism>
<evidence type="ECO:0000313" key="2">
    <source>
        <dbReference type="Proteomes" id="UP000070700"/>
    </source>
</evidence>
<proteinExistence type="predicted"/>
<dbReference type="AlphaFoldDB" id="A0A194X039"/>
<dbReference type="EMBL" id="KQ947422">
    <property type="protein sequence ID" value="KUJ13237.1"/>
    <property type="molecule type" value="Genomic_DNA"/>
</dbReference>
<evidence type="ECO:0000313" key="1">
    <source>
        <dbReference type="EMBL" id="KUJ13237.1"/>
    </source>
</evidence>
<keyword evidence="2" id="KW-1185">Reference proteome</keyword>
<sequence length="395" mass="45493">MRRQVEESDLPDFLHNSPFLPISDGVAYSYPKAVPQPKPTLRQLLKSKPVRASIATFFGLLIFLYLRSRFRSAHVLNRLTGPSCYFTTPQIPNESYLTQDVDWSQFAYALYATNVEYLCNAVMLFESLHRLGTRAERLLMYPETYSLLDTSGSVETTLLLKARDEYSVKLQPVKVQHENTAYYYGPNWADSYTKLLAFNQTQYTRLIVLDSDSTLLSPMDALFFLPTTPAAMPRAYWLTKPLLSSHIMVLTPSPSSFALVQTAIKKARYGVYDMEIMNSLFGSACLTIPHRTYALLSGEYRSEDHEPFLNLEVELDDGREKEEWNPDVVINEAKLVHFSDHPLGKPWVVSEEEIRKVAPGCDKISGWEEECRTRDVWLDLYEDFRRRRKVSFSPF</sequence>
<dbReference type="RefSeq" id="XP_018067592.1">
    <property type="nucleotide sequence ID" value="XM_018209658.1"/>
</dbReference>
<dbReference type="InterPro" id="IPR029044">
    <property type="entry name" value="Nucleotide-diphossugar_trans"/>
</dbReference>
<dbReference type="Proteomes" id="UP000070700">
    <property type="component" value="Unassembled WGS sequence"/>
</dbReference>
<accession>A0A194X039</accession>
<dbReference type="STRING" id="149040.A0A194X039"/>
<dbReference type="GO" id="GO:0016740">
    <property type="term" value="F:transferase activity"/>
    <property type="evidence" value="ECO:0007669"/>
    <property type="project" value="UniProtKB-KW"/>
</dbReference>
<dbReference type="FunCoup" id="A0A194X039">
    <property type="interactions" value="16"/>
</dbReference>
<name>A0A194X039_MOLSC</name>
<dbReference type="OrthoDB" id="2014201at2759"/>
<keyword evidence="1" id="KW-0808">Transferase</keyword>
<gene>
    <name evidence="1" type="ORF">LY89DRAFT_591526</name>
</gene>